<dbReference type="PROSITE" id="PS00380">
    <property type="entry name" value="RHODANESE_1"/>
    <property type="match status" value="1"/>
</dbReference>
<evidence type="ECO:0000256" key="1">
    <source>
        <dbReference type="SAM" id="SignalP"/>
    </source>
</evidence>
<evidence type="ECO:0000313" key="3">
    <source>
        <dbReference type="EMBL" id="EEO27910.1"/>
    </source>
</evidence>
<dbReference type="InterPro" id="IPR001307">
    <property type="entry name" value="Thiosulphate_STrfase_CS"/>
</dbReference>
<feature type="signal peptide" evidence="1">
    <location>
        <begin position="1"/>
        <end position="27"/>
    </location>
</feature>
<gene>
    <name evidence="3" type="ORF">OFAG_01063</name>
</gene>
<reference evidence="3" key="1">
    <citation type="submission" date="2011-10" db="EMBL/GenBank/DDBJ databases">
        <title>The Genome Sequence of Oxalobacter formigenes HOxBLS.</title>
        <authorList>
            <consortium name="The Broad Institute Genome Sequencing Platform"/>
            <person name="Earl A."/>
            <person name="Ward D."/>
            <person name="Feldgarden M."/>
            <person name="Gevers D."/>
            <person name="Allison M.J."/>
            <person name="Humphrey S."/>
            <person name="Young S.K."/>
            <person name="Zeng Q."/>
            <person name="Gargeya S."/>
            <person name="Fitzgerald M."/>
            <person name="Haas B."/>
            <person name="Abouelleil A."/>
            <person name="Alvarado L."/>
            <person name="Arachchi H.M."/>
            <person name="Berlin A."/>
            <person name="Brown A."/>
            <person name="Chapman S.B."/>
            <person name="Chen Z."/>
            <person name="Dunbar C."/>
            <person name="Freedman E."/>
            <person name="Gearin G."/>
            <person name="Goldberg J."/>
            <person name="Griggs A."/>
            <person name="Gujja S."/>
            <person name="Heiman D."/>
            <person name="Howarth C."/>
            <person name="Larson L."/>
            <person name="Lui A."/>
            <person name="MacDonald P.J.P."/>
            <person name="Montmayeur A."/>
            <person name="Murphy C."/>
            <person name="Neiman D."/>
            <person name="Pearson M."/>
            <person name="Priest M."/>
            <person name="Roberts A."/>
            <person name="Saif S."/>
            <person name="Shea T."/>
            <person name="Shenoy N."/>
            <person name="Sisk P."/>
            <person name="Stolte C."/>
            <person name="Sykes S."/>
            <person name="Wortman J."/>
            <person name="Nusbaum C."/>
            <person name="Birren B."/>
        </authorList>
    </citation>
    <scope>NUCLEOTIDE SEQUENCE [LARGE SCALE GENOMIC DNA]</scope>
    <source>
        <strain evidence="3">HOxBLS</strain>
    </source>
</reference>
<keyword evidence="4" id="KW-1185">Reference proteome</keyword>
<proteinExistence type="predicted"/>
<organism evidence="3 4">
    <name type="scientific">Oxalobacter paraformigenes</name>
    <dbReference type="NCBI Taxonomy" id="556268"/>
    <lineage>
        <taxon>Bacteria</taxon>
        <taxon>Pseudomonadati</taxon>
        <taxon>Pseudomonadota</taxon>
        <taxon>Betaproteobacteria</taxon>
        <taxon>Burkholderiales</taxon>
        <taxon>Oxalobacteraceae</taxon>
        <taxon>Oxalobacter</taxon>
    </lineage>
</organism>
<feature type="domain" description="Rhodanese" evidence="2">
    <location>
        <begin position="49"/>
        <end position="112"/>
    </location>
</feature>
<keyword evidence="1" id="KW-0732">Signal</keyword>
<dbReference type="GO" id="GO:0004792">
    <property type="term" value="F:thiosulfate-cyanide sulfurtransferase activity"/>
    <property type="evidence" value="ECO:0007669"/>
    <property type="project" value="InterPro"/>
</dbReference>
<dbReference type="Pfam" id="PF00581">
    <property type="entry name" value="Rhodanese"/>
    <property type="match status" value="1"/>
</dbReference>
<dbReference type="RefSeq" id="WP_005877235.1">
    <property type="nucleotide sequence ID" value="NZ_CABMNL010000001.1"/>
</dbReference>
<protein>
    <recommendedName>
        <fullName evidence="2">Rhodanese domain-containing protein</fullName>
    </recommendedName>
</protein>
<dbReference type="InterPro" id="IPR050229">
    <property type="entry name" value="GlpE_sulfurtransferase"/>
</dbReference>
<evidence type="ECO:0000259" key="2">
    <source>
        <dbReference type="PROSITE" id="PS50206"/>
    </source>
</evidence>
<dbReference type="PANTHER" id="PTHR43031">
    <property type="entry name" value="FAD-DEPENDENT OXIDOREDUCTASE"/>
    <property type="match status" value="1"/>
</dbReference>
<dbReference type="SUPFAM" id="SSF52821">
    <property type="entry name" value="Rhodanese/Cell cycle control phosphatase"/>
    <property type="match status" value="1"/>
</dbReference>
<dbReference type="CDD" id="cd00158">
    <property type="entry name" value="RHOD"/>
    <property type="match status" value="1"/>
</dbReference>
<dbReference type="EMBL" id="ACDP02000011">
    <property type="protein sequence ID" value="EEO27910.1"/>
    <property type="molecule type" value="Genomic_DNA"/>
</dbReference>
<dbReference type="InterPro" id="IPR001763">
    <property type="entry name" value="Rhodanese-like_dom"/>
</dbReference>
<dbReference type="PROSITE" id="PS50206">
    <property type="entry name" value="RHODANESE_3"/>
    <property type="match status" value="1"/>
</dbReference>
<dbReference type="PANTHER" id="PTHR43031:SF1">
    <property type="entry name" value="PYRIDINE NUCLEOTIDE-DISULPHIDE OXIDOREDUCTASE"/>
    <property type="match status" value="1"/>
</dbReference>
<dbReference type="AlphaFoldDB" id="C3X3X4"/>
<evidence type="ECO:0000313" key="4">
    <source>
        <dbReference type="Proteomes" id="UP000003973"/>
    </source>
</evidence>
<name>C3X3X4_9BURK</name>
<dbReference type="InterPro" id="IPR036873">
    <property type="entry name" value="Rhodanese-like_dom_sf"/>
</dbReference>
<dbReference type="SMART" id="SM00450">
    <property type="entry name" value="RHOD"/>
    <property type="match status" value="1"/>
</dbReference>
<accession>C3X3X4</accession>
<dbReference type="Proteomes" id="UP000003973">
    <property type="component" value="Unassembled WGS sequence"/>
</dbReference>
<dbReference type="Gene3D" id="3.40.250.10">
    <property type="entry name" value="Rhodanese-like domain"/>
    <property type="match status" value="1"/>
</dbReference>
<dbReference type="eggNOG" id="COG0607">
    <property type="taxonomic scope" value="Bacteria"/>
</dbReference>
<comment type="caution">
    <text evidence="3">The sequence shown here is derived from an EMBL/GenBank/DDBJ whole genome shotgun (WGS) entry which is preliminary data.</text>
</comment>
<dbReference type="PROSITE" id="PS51257">
    <property type="entry name" value="PROKAR_LIPOPROTEIN"/>
    <property type="match status" value="1"/>
</dbReference>
<dbReference type="HOGENOM" id="CLU_1775599_0_0_4"/>
<sequence length="137" mass="15101">MQRSLSRHWLSALLIALFVGFSGFACAAGSLPRSGPLLPEKAIALIHSEGKRLTIIDVRTPEEYARGHIPGAKLIPVDVMPQNLDNIPDGPVLIVCRTGRRAGIAYDIIRKARPQKDNLWYLQGTPVYHAGGKYEFL</sequence>
<feature type="chain" id="PRO_5002932762" description="Rhodanese domain-containing protein" evidence="1">
    <location>
        <begin position="28"/>
        <end position="137"/>
    </location>
</feature>